<dbReference type="EnsemblProtists" id="EKX54065">
    <property type="protein sequence ID" value="EKX54065"/>
    <property type="gene ID" value="GUITHDRAFT_159167"/>
</dbReference>
<dbReference type="PANTHER" id="PTHR11564:SF5">
    <property type="entry name" value="SIGNAL RECOGNITION PARTICLE SUBUNIT SRP54"/>
    <property type="match status" value="1"/>
</dbReference>
<evidence type="ECO:0000256" key="11">
    <source>
        <dbReference type="ARBA" id="ARBA00023135"/>
    </source>
</evidence>
<dbReference type="InterPro" id="IPR000897">
    <property type="entry name" value="SRP54_GTPase_dom"/>
</dbReference>
<reference evidence="18" key="2">
    <citation type="submission" date="2012-11" db="EMBL/GenBank/DDBJ databases">
        <authorList>
            <person name="Kuo A."/>
            <person name="Curtis B.A."/>
            <person name="Tanifuji G."/>
            <person name="Burki F."/>
            <person name="Gruber A."/>
            <person name="Irimia M."/>
            <person name="Maruyama S."/>
            <person name="Arias M.C."/>
            <person name="Ball S.G."/>
            <person name="Gile G.H."/>
            <person name="Hirakawa Y."/>
            <person name="Hopkins J.F."/>
            <person name="Rensing S.A."/>
            <person name="Schmutz J."/>
            <person name="Symeonidi A."/>
            <person name="Elias M."/>
            <person name="Eveleigh R.J."/>
            <person name="Herman E.K."/>
            <person name="Klute M.J."/>
            <person name="Nakayama T."/>
            <person name="Obornik M."/>
            <person name="Reyes-Prieto A."/>
            <person name="Armbrust E.V."/>
            <person name="Aves S.J."/>
            <person name="Beiko R.G."/>
            <person name="Coutinho P."/>
            <person name="Dacks J.B."/>
            <person name="Durnford D.G."/>
            <person name="Fast N.M."/>
            <person name="Green B.R."/>
            <person name="Grisdale C."/>
            <person name="Hempe F."/>
            <person name="Henrissat B."/>
            <person name="Hoppner M.P."/>
            <person name="Ishida K.-I."/>
            <person name="Kim E."/>
            <person name="Koreny L."/>
            <person name="Kroth P.G."/>
            <person name="Liu Y."/>
            <person name="Malik S.-B."/>
            <person name="Maier U.G."/>
            <person name="McRose D."/>
            <person name="Mock T."/>
            <person name="Neilson J.A."/>
            <person name="Onodera N.T."/>
            <person name="Poole A.M."/>
            <person name="Pritham E.J."/>
            <person name="Richards T.A."/>
            <person name="Rocap G."/>
            <person name="Roy S.W."/>
            <person name="Sarai C."/>
            <person name="Schaack S."/>
            <person name="Shirato S."/>
            <person name="Slamovits C.H."/>
            <person name="Spencer D.F."/>
            <person name="Suzuki S."/>
            <person name="Worden A.Z."/>
            <person name="Zauner S."/>
            <person name="Barry K."/>
            <person name="Bell C."/>
            <person name="Bharti A.K."/>
            <person name="Crow J.A."/>
            <person name="Grimwood J."/>
            <person name="Kramer R."/>
            <person name="Lindquist E."/>
            <person name="Lucas S."/>
            <person name="Salamov A."/>
            <person name="McFadden G.I."/>
            <person name="Lane C.E."/>
            <person name="Keeling P.J."/>
            <person name="Gray M.W."/>
            <person name="Grigoriev I.V."/>
            <person name="Archibald J.M."/>
        </authorList>
    </citation>
    <scope>NUCLEOTIDE SEQUENCE</scope>
    <source>
        <strain evidence="18">CCMP2712</strain>
    </source>
</reference>
<evidence type="ECO:0000256" key="12">
    <source>
        <dbReference type="ARBA" id="ARBA00023274"/>
    </source>
</evidence>
<dbReference type="Gene3D" id="3.40.50.300">
    <property type="entry name" value="P-loop containing nucleotide triphosphate hydrolases"/>
    <property type="match status" value="1"/>
</dbReference>
<evidence type="ECO:0000256" key="1">
    <source>
        <dbReference type="ARBA" id="ARBA00004229"/>
    </source>
</evidence>
<dbReference type="FunFam" id="1.20.120.140:FF:000001">
    <property type="entry name" value="Signal recognition particle GTPase"/>
    <property type="match status" value="1"/>
</dbReference>
<reference evidence="16 18" key="1">
    <citation type="journal article" date="2012" name="Nature">
        <title>Algal genomes reveal evolutionary mosaicism and the fate of nucleomorphs.</title>
        <authorList>
            <consortium name="DOE Joint Genome Institute"/>
            <person name="Curtis B.A."/>
            <person name="Tanifuji G."/>
            <person name="Burki F."/>
            <person name="Gruber A."/>
            <person name="Irimia M."/>
            <person name="Maruyama S."/>
            <person name="Arias M.C."/>
            <person name="Ball S.G."/>
            <person name="Gile G.H."/>
            <person name="Hirakawa Y."/>
            <person name="Hopkins J.F."/>
            <person name="Kuo A."/>
            <person name="Rensing S.A."/>
            <person name="Schmutz J."/>
            <person name="Symeonidi A."/>
            <person name="Elias M."/>
            <person name="Eveleigh R.J."/>
            <person name="Herman E.K."/>
            <person name="Klute M.J."/>
            <person name="Nakayama T."/>
            <person name="Obornik M."/>
            <person name="Reyes-Prieto A."/>
            <person name="Armbrust E.V."/>
            <person name="Aves S.J."/>
            <person name="Beiko R.G."/>
            <person name="Coutinho P."/>
            <person name="Dacks J.B."/>
            <person name="Durnford D.G."/>
            <person name="Fast N.M."/>
            <person name="Green B.R."/>
            <person name="Grisdale C.J."/>
            <person name="Hempel F."/>
            <person name="Henrissat B."/>
            <person name="Hoppner M.P."/>
            <person name="Ishida K."/>
            <person name="Kim E."/>
            <person name="Koreny L."/>
            <person name="Kroth P.G."/>
            <person name="Liu Y."/>
            <person name="Malik S.B."/>
            <person name="Maier U.G."/>
            <person name="McRose D."/>
            <person name="Mock T."/>
            <person name="Neilson J.A."/>
            <person name="Onodera N.T."/>
            <person name="Poole A.M."/>
            <person name="Pritham E.J."/>
            <person name="Richards T.A."/>
            <person name="Rocap G."/>
            <person name="Roy S.W."/>
            <person name="Sarai C."/>
            <person name="Schaack S."/>
            <person name="Shirato S."/>
            <person name="Slamovits C.H."/>
            <person name="Spencer D.F."/>
            <person name="Suzuki S."/>
            <person name="Worden A.Z."/>
            <person name="Zauner S."/>
            <person name="Barry K."/>
            <person name="Bell C."/>
            <person name="Bharti A.K."/>
            <person name="Crow J.A."/>
            <person name="Grimwood J."/>
            <person name="Kramer R."/>
            <person name="Lindquist E."/>
            <person name="Lucas S."/>
            <person name="Salamov A."/>
            <person name="McFadden G.I."/>
            <person name="Lane C.E."/>
            <person name="Keeling P.J."/>
            <person name="Gray M.W."/>
            <person name="Grigoriev I.V."/>
            <person name="Archibald J.M."/>
        </authorList>
    </citation>
    <scope>NUCLEOTIDE SEQUENCE</scope>
    <source>
        <strain evidence="16 18">CCMP2712</strain>
    </source>
</reference>
<dbReference type="RefSeq" id="XP_005841045.1">
    <property type="nucleotide sequence ID" value="XM_005840988.1"/>
</dbReference>
<dbReference type="GO" id="GO:0005783">
    <property type="term" value="C:endoplasmic reticulum"/>
    <property type="evidence" value="ECO:0007669"/>
    <property type="project" value="UniProtKB-SubCell"/>
</dbReference>
<dbReference type="Pfam" id="PF00448">
    <property type="entry name" value="SRP54"/>
    <property type="match status" value="1"/>
</dbReference>
<evidence type="ECO:0000259" key="15">
    <source>
        <dbReference type="PROSITE" id="PS00300"/>
    </source>
</evidence>
<dbReference type="InterPro" id="IPR042101">
    <property type="entry name" value="SRP54_N_sf"/>
</dbReference>
<keyword evidence="5 14" id="KW-0963">Cytoplasm</keyword>
<evidence type="ECO:0000256" key="9">
    <source>
        <dbReference type="ARBA" id="ARBA00022884"/>
    </source>
</evidence>
<protein>
    <recommendedName>
        <fullName evidence="14">Signal recognition particle 54 kDa protein</fullName>
    </recommendedName>
</protein>
<evidence type="ECO:0000256" key="2">
    <source>
        <dbReference type="ARBA" id="ARBA00004240"/>
    </source>
</evidence>
<dbReference type="GeneID" id="17310833"/>
<dbReference type="SUPFAM" id="SSF52540">
    <property type="entry name" value="P-loop containing nucleoside triphosphate hydrolases"/>
    <property type="match status" value="1"/>
</dbReference>
<dbReference type="OrthoDB" id="10250817at2759"/>
<evidence type="ECO:0000256" key="10">
    <source>
        <dbReference type="ARBA" id="ARBA00023134"/>
    </source>
</evidence>
<dbReference type="GO" id="GO:0005786">
    <property type="term" value="C:signal recognition particle, endoplasmic reticulum targeting"/>
    <property type="evidence" value="ECO:0007669"/>
    <property type="project" value="UniProtKB-UniRule"/>
</dbReference>
<dbReference type="GO" id="GO:0005829">
    <property type="term" value="C:cytosol"/>
    <property type="evidence" value="ECO:0007669"/>
    <property type="project" value="TreeGrafter"/>
</dbReference>
<dbReference type="PROSITE" id="PS00300">
    <property type="entry name" value="SRP54"/>
    <property type="match status" value="1"/>
</dbReference>
<keyword evidence="12 14" id="KW-0687">Ribonucleoprotein</keyword>
<comment type="domain">
    <text evidence="14">The M domain binds the 7SL RNA in presence of SRP19 and binds the signal sequence of presecretory proteins.</text>
</comment>
<dbReference type="eggNOG" id="KOG0780">
    <property type="taxonomic scope" value="Eukaryota"/>
</dbReference>
<dbReference type="GO" id="GO:0003924">
    <property type="term" value="F:GTPase activity"/>
    <property type="evidence" value="ECO:0007669"/>
    <property type="project" value="UniProtKB-UniRule"/>
</dbReference>
<evidence type="ECO:0000313" key="17">
    <source>
        <dbReference type="EnsemblProtists" id="EKX54065"/>
    </source>
</evidence>
<comment type="similarity">
    <text evidence="4 14">Belongs to the GTP-binding SRP family. SRP54 subfamily.</text>
</comment>
<keyword evidence="8" id="KW-0256">Endoplasmic reticulum</keyword>
<dbReference type="PaxDb" id="55529-EKX54065"/>
<evidence type="ECO:0000256" key="13">
    <source>
        <dbReference type="ARBA" id="ARBA00048157"/>
    </source>
</evidence>
<dbReference type="SMART" id="SM00382">
    <property type="entry name" value="AAA"/>
    <property type="match status" value="1"/>
</dbReference>
<dbReference type="CDD" id="cd17875">
    <property type="entry name" value="SRP54_G"/>
    <property type="match status" value="1"/>
</dbReference>
<keyword evidence="10 14" id="KW-0342">GTP-binding</keyword>
<organism evidence="16">
    <name type="scientific">Guillardia theta (strain CCMP2712)</name>
    <name type="common">Cryptophyte</name>
    <dbReference type="NCBI Taxonomy" id="905079"/>
    <lineage>
        <taxon>Eukaryota</taxon>
        <taxon>Cryptophyceae</taxon>
        <taxon>Pyrenomonadales</taxon>
        <taxon>Geminigeraceae</taxon>
        <taxon>Guillardia</taxon>
    </lineage>
</organism>
<dbReference type="FunFam" id="3.40.50.300:FF:000022">
    <property type="entry name" value="Signal recognition particle 54 kDa subunit"/>
    <property type="match status" value="1"/>
</dbReference>
<proteinExistence type="inferred from homology"/>
<dbReference type="SUPFAM" id="SSF47364">
    <property type="entry name" value="Domain of the SRP/SRP receptor G-proteins"/>
    <property type="match status" value="1"/>
</dbReference>
<dbReference type="GO" id="GO:0006616">
    <property type="term" value="P:SRP-dependent cotranslational protein targeting to membrane, translocation"/>
    <property type="evidence" value="ECO:0007669"/>
    <property type="project" value="TreeGrafter"/>
</dbReference>
<dbReference type="Proteomes" id="UP000011087">
    <property type="component" value="Unassembled WGS sequence"/>
</dbReference>
<dbReference type="SMART" id="SM00962">
    <property type="entry name" value="SRP54"/>
    <property type="match status" value="1"/>
</dbReference>
<comment type="domain">
    <text evidence="14">The NG domain, also named G domain, is a special guanosine triphosphatase (GTPase) domain, which binds GTP and forms a guanosine 5'-triphosphate (GTP)-dependent complex with a homologous NG domain in the SRP receptor subunit SRPRA. The two NG domains undergo cooperative rearrangements upon their assembly, which culminate in the reciprocal activation of the GTPase activity of one another. SRP receptor compaction upon binding with cargo-loaded SRP and GTPase rearrangement drive SRP-mediated cotranslational protein translocation into the ER.</text>
</comment>
<comment type="catalytic activity">
    <reaction evidence="13">
        <text>GTP + H2O = GDP + phosphate + H(+)</text>
        <dbReference type="Rhea" id="RHEA:19669"/>
        <dbReference type="ChEBI" id="CHEBI:15377"/>
        <dbReference type="ChEBI" id="CHEBI:15378"/>
        <dbReference type="ChEBI" id="CHEBI:37565"/>
        <dbReference type="ChEBI" id="CHEBI:43474"/>
        <dbReference type="ChEBI" id="CHEBI:58189"/>
        <dbReference type="EC" id="3.6.5.4"/>
    </reaction>
    <physiologicalReaction direction="left-to-right" evidence="13">
        <dbReference type="Rhea" id="RHEA:19670"/>
    </physiologicalReaction>
</comment>
<evidence type="ECO:0000256" key="14">
    <source>
        <dbReference type="RuleBase" id="RU364034"/>
    </source>
</evidence>
<dbReference type="AlphaFoldDB" id="L1K0T6"/>
<dbReference type="InterPro" id="IPR036225">
    <property type="entry name" value="SRP/SRP_N"/>
</dbReference>
<gene>
    <name evidence="16" type="ORF">GUITHDRAFT_159167</name>
</gene>
<accession>L1K0T6</accession>
<dbReference type="InterPro" id="IPR013822">
    <property type="entry name" value="Signal_recog_particl_SRP54_hlx"/>
</dbReference>
<evidence type="ECO:0000256" key="7">
    <source>
        <dbReference type="ARBA" id="ARBA00022801"/>
    </source>
</evidence>
<comment type="subcellular location">
    <subcellularLocation>
        <location evidence="3 14">Cytoplasm</location>
    </subcellularLocation>
    <subcellularLocation>
        <location evidence="2">Endoplasmic reticulum</location>
    </subcellularLocation>
    <subcellularLocation>
        <location evidence="1">Plastid</location>
        <location evidence="1">Chloroplast</location>
    </subcellularLocation>
</comment>
<dbReference type="KEGG" id="gtt:GUITHDRAFT_159167"/>
<name>L1K0T6_GUITC</name>
<dbReference type="InterPro" id="IPR003593">
    <property type="entry name" value="AAA+_ATPase"/>
</dbReference>
<comment type="function">
    <text evidence="14">Component of the signal recognition particle (SRP) complex, a ribonucleoprotein complex that mediates the cotranslational targeting of secretory and membrane proteins to the endoplasmic reticulum (ER).</text>
</comment>
<feature type="domain" description="SRP54-type proteins GTP-binding" evidence="15">
    <location>
        <begin position="269"/>
        <end position="282"/>
    </location>
</feature>
<dbReference type="NCBIfam" id="TIGR01425">
    <property type="entry name" value="SRP54_euk"/>
    <property type="match status" value="1"/>
</dbReference>
<keyword evidence="7" id="KW-0378">Hydrolase</keyword>
<dbReference type="InterPro" id="IPR027417">
    <property type="entry name" value="P-loop_NTPase"/>
</dbReference>
<dbReference type="OMA" id="GMTGQDA"/>
<dbReference type="SUPFAM" id="SSF47446">
    <property type="entry name" value="Signal peptide-binding domain"/>
    <property type="match status" value="1"/>
</dbReference>
<evidence type="ECO:0000256" key="8">
    <source>
        <dbReference type="ARBA" id="ARBA00022824"/>
    </source>
</evidence>
<dbReference type="HOGENOM" id="CLU_009301_6_1_1"/>
<evidence type="ECO:0000256" key="4">
    <source>
        <dbReference type="ARBA" id="ARBA00005450"/>
    </source>
</evidence>
<evidence type="ECO:0000256" key="3">
    <source>
        <dbReference type="ARBA" id="ARBA00004496"/>
    </source>
</evidence>
<dbReference type="GO" id="GO:0008312">
    <property type="term" value="F:7S RNA binding"/>
    <property type="evidence" value="ECO:0007669"/>
    <property type="project" value="UniProtKB-UniRule"/>
</dbReference>
<dbReference type="GO" id="GO:0009507">
    <property type="term" value="C:chloroplast"/>
    <property type="evidence" value="ECO:0007669"/>
    <property type="project" value="UniProtKB-SubCell"/>
</dbReference>
<dbReference type="Gene3D" id="1.20.120.140">
    <property type="entry name" value="Signal recognition particle SRP54, nucleotide-binding domain"/>
    <property type="match status" value="1"/>
</dbReference>
<dbReference type="Pfam" id="PF02881">
    <property type="entry name" value="SRP54_N"/>
    <property type="match status" value="1"/>
</dbReference>
<dbReference type="InterPro" id="IPR036891">
    <property type="entry name" value="Signal_recog_part_SRP54_M_sf"/>
</dbReference>
<dbReference type="SMART" id="SM00963">
    <property type="entry name" value="SRP54_N"/>
    <property type="match status" value="1"/>
</dbReference>
<evidence type="ECO:0000256" key="6">
    <source>
        <dbReference type="ARBA" id="ARBA00022741"/>
    </source>
</evidence>
<dbReference type="InterPro" id="IPR006325">
    <property type="entry name" value="SRP54_euk"/>
</dbReference>
<dbReference type="Gene3D" id="1.10.260.30">
    <property type="entry name" value="Signal recognition particle, SRP54 subunit, M-domain"/>
    <property type="match status" value="1"/>
</dbReference>
<keyword evidence="6 14" id="KW-0547">Nucleotide-binding</keyword>
<evidence type="ECO:0000313" key="16">
    <source>
        <dbReference type="EMBL" id="EKX54065.1"/>
    </source>
</evidence>
<dbReference type="InterPro" id="IPR022941">
    <property type="entry name" value="SRP54"/>
</dbReference>
<keyword evidence="18" id="KW-1185">Reference proteome</keyword>
<dbReference type="GO" id="GO:0030942">
    <property type="term" value="F:endoplasmic reticulum signal peptide binding"/>
    <property type="evidence" value="ECO:0007669"/>
    <property type="project" value="TreeGrafter"/>
</dbReference>
<sequence length="494" mass="55077">MVLAELGGRIAQAMRSMTSKTVIDEEAVDNMLKEISSALLSSDVNVKLVSSLRKNVKNRINLEDLATGLNRRRMIQQAVFEELCEMLNPGKKPYQPKKGKPNVIMFVGLQGSGKTTSCTKYALHYQRKSWKTCLVCSDTFRAGAFDQLKQNATKARIPFYGSYTERDPVKIARDGVEMFKKEGQEIIIVDTSGRHKQEASLFEEMQQIAAAVEPDDIVFVLDSSIGQAAHDQATAFKEAVSVGSVIMTKLDGHAKGGGALSAVAATSSPIVFIGTGEHFDDFETFEVRSFVSRLLGLGDVGGLMNAIKDAGLDKQPELYQKLSQGVFTLRDMYEQFQNVMKMGPIGKVMSMIPGMSALMTKGREHESQERFKKFMTIMDSMTDDELDTENVNKIFTDTRVFRIAQGSGSHPQQVWELIEEFKRFQKMIAKMKHLKIGKNGEMPQMTRNPQQAMQQMGKCLDPRMLKQIGGMSGLQNLMKSMNGMDMSQFMGMPE</sequence>
<keyword evidence="11 14" id="KW-0733">Signal recognition particle</keyword>
<evidence type="ECO:0000313" key="18">
    <source>
        <dbReference type="Proteomes" id="UP000011087"/>
    </source>
</evidence>
<dbReference type="EMBL" id="JH992968">
    <property type="protein sequence ID" value="EKX54065.1"/>
    <property type="molecule type" value="Genomic_DNA"/>
</dbReference>
<keyword evidence="9 14" id="KW-0694">RNA-binding</keyword>
<dbReference type="HAMAP" id="MF_00306">
    <property type="entry name" value="SRP54"/>
    <property type="match status" value="1"/>
</dbReference>
<dbReference type="InterPro" id="IPR004125">
    <property type="entry name" value="Signal_recog_particle_SRP54_M"/>
</dbReference>
<dbReference type="PANTHER" id="PTHR11564">
    <property type="entry name" value="SIGNAL RECOGNITION PARTICLE 54K PROTEIN SRP54"/>
    <property type="match status" value="1"/>
</dbReference>
<evidence type="ECO:0000256" key="5">
    <source>
        <dbReference type="ARBA" id="ARBA00022490"/>
    </source>
</evidence>
<reference evidence="17" key="3">
    <citation type="submission" date="2016-03" db="UniProtKB">
        <authorList>
            <consortium name="EnsemblProtists"/>
        </authorList>
    </citation>
    <scope>IDENTIFICATION</scope>
</reference>
<dbReference type="GO" id="GO:0005525">
    <property type="term" value="F:GTP binding"/>
    <property type="evidence" value="ECO:0007669"/>
    <property type="project" value="UniProtKB-UniRule"/>
</dbReference>
<dbReference type="STRING" id="905079.L1K0T6"/>
<dbReference type="Pfam" id="PF02978">
    <property type="entry name" value="SRP_SPB"/>
    <property type="match status" value="1"/>
</dbReference>